<dbReference type="EMBL" id="FQXR01000004">
    <property type="protein sequence ID" value="SHH80815.1"/>
    <property type="molecule type" value="Genomic_DNA"/>
</dbReference>
<protein>
    <submittedName>
        <fullName evidence="2">DNA-binding transcriptional regulator, ArsR family</fullName>
    </submittedName>
</protein>
<dbReference type="Proteomes" id="UP000184389">
    <property type="component" value="Unassembled WGS sequence"/>
</dbReference>
<dbReference type="RefSeq" id="WP_072743804.1">
    <property type="nucleotide sequence ID" value="NZ_FQXR01000004.1"/>
</dbReference>
<dbReference type="InterPro" id="IPR036390">
    <property type="entry name" value="WH_DNA-bd_sf"/>
</dbReference>
<dbReference type="SMART" id="SM00418">
    <property type="entry name" value="HTH_ARSR"/>
    <property type="match status" value="1"/>
</dbReference>
<evidence type="ECO:0000259" key="1">
    <source>
        <dbReference type="PROSITE" id="PS50987"/>
    </source>
</evidence>
<dbReference type="InterPro" id="IPR011991">
    <property type="entry name" value="ArsR-like_HTH"/>
</dbReference>
<name>A0A1M5VZY9_9FIRM</name>
<keyword evidence="2" id="KW-0238">DNA-binding</keyword>
<dbReference type="OrthoDB" id="9798835at2"/>
<reference evidence="2 3" key="1">
    <citation type="submission" date="2016-11" db="EMBL/GenBank/DDBJ databases">
        <authorList>
            <person name="Jaros S."/>
            <person name="Januszkiewicz K."/>
            <person name="Wedrychowicz H."/>
        </authorList>
    </citation>
    <scope>NUCLEOTIDE SEQUENCE [LARGE SCALE GENOMIC DNA]</scope>
    <source>
        <strain evidence="2 3">DSM 13106</strain>
    </source>
</reference>
<feature type="domain" description="HTH arsR-type" evidence="1">
    <location>
        <begin position="262"/>
        <end position="354"/>
    </location>
</feature>
<dbReference type="AlphaFoldDB" id="A0A1M5VZY9"/>
<dbReference type="STRING" id="1123281.SAMN02745180_01132"/>
<dbReference type="InterPro" id="IPR036388">
    <property type="entry name" value="WH-like_DNA-bd_sf"/>
</dbReference>
<accession>A0A1M5VZY9</accession>
<dbReference type="GO" id="GO:0003700">
    <property type="term" value="F:DNA-binding transcription factor activity"/>
    <property type="evidence" value="ECO:0007669"/>
    <property type="project" value="InterPro"/>
</dbReference>
<proteinExistence type="predicted"/>
<evidence type="ECO:0000313" key="2">
    <source>
        <dbReference type="EMBL" id="SHH80815.1"/>
    </source>
</evidence>
<gene>
    <name evidence="2" type="ORF">SAMN02745180_01132</name>
</gene>
<keyword evidence="3" id="KW-1185">Reference proteome</keyword>
<dbReference type="InterPro" id="IPR001845">
    <property type="entry name" value="HTH_ArsR_DNA-bd_dom"/>
</dbReference>
<dbReference type="GO" id="GO:0003677">
    <property type="term" value="F:DNA binding"/>
    <property type="evidence" value="ECO:0007669"/>
    <property type="project" value="UniProtKB-KW"/>
</dbReference>
<dbReference type="Gene3D" id="1.10.10.10">
    <property type="entry name" value="Winged helix-like DNA-binding domain superfamily/Winged helix DNA-binding domain"/>
    <property type="match status" value="1"/>
</dbReference>
<dbReference type="CDD" id="cd00090">
    <property type="entry name" value="HTH_ARSR"/>
    <property type="match status" value="1"/>
</dbReference>
<organism evidence="2 3">
    <name type="scientific">Sporanaerobacter acetigenes DSM 13106</name>
    <dbReference type="NCBI Taxonomy" id="1123281"/>
    <lineage>
        <taxon>Bacteria</taxon>
        <taxon>Bacillati</taxon>
        <taxon>Bacillota</taxon>
        <taxon>Tissierellia</taxon>
        <taxon>Tissierellales</taxon>
        <taxon>Sporanaerobacteraceae</taxon>
        <taxon>Sporanaerobacter</taxon>
    </lineage>
</organism>
<sequence>MEIYLNKEAGKVYDLFSSLFITLNYDYYLKELEKYYMVEDKKFKNKIKDVRQAIEPDIEKYKCFFKPNPSLFSPFVPLHKMWQYKTIDSYIEYMKTLEEKEIKKELIFQMEYFGEPWKEVKDPKKIDQLIEDENKFINFLNKQDFSNEDKWNVLYYIKNINKYKGDFINLIENYKANFELIFQKYQKEIDEFSYYLEKEIDEKGIDMEIPIYKYVDTDTIKTIYILPSLFNEYSISQTVMQNKKESYIILGKSIDKVLFNKYRDDALDRNILVLKNLGDQSKYQFLKLLSEGEKYGQEIADNLGITSATINYHSNNLICANLIDVDRRENKTYFSLNKDTLREMIRFIEKDFDL</sequence>
<evidence type="ECO:0000313" key="3">
    <source>
        <dbReference type="Proteomes" id="UP000184389"/>
    </source>
</evidence>
<dbReference type="PROSITE" id="PS50987">
    <property type="entry name" value="HTH_ARSR_2"/>
    <property type="match status" value="1"/>
</dbReference>
<dbReference type="SUPFAM" id="SSF46785">
    <property type="entry name" value="Winged helix' DNA-binding domain"/>
    <property type="match status" value="1"/>
</dbReference>